<dbReference type="PATRIC" id="fig|344882.3.peg.1487"/>
<gene>
    <name evidence="1" type="ORF">ABB29_01455</name>
</gene>
<organism evidence="1 2">
    <name type="scientific">Pseudoxanthomonas dokdonensis</name>
    <dbReference type="NCBI Taxonomy" id="344882"/>
    <lineage>
        <taxon>Bacteria</taxon>
        <taxon>Pseudomonadati</taxon>
        <taxon>Pseudomonadota</taxon>
        <taxon>Gammaproteobacteria</taxon>
        <taxon>Lysobacterales</taxon>
        <taxon>Lysobacteraceae</taxon>
        <taxon>Pseudoxanthomonas</taxon>
    </lineage>
</organism>
<proteinExistence type="predicted"/>
<accession>A0A0R0CQK0</accession>
<keyword evidence="2" id="KW-1185">Reference proteome</keyword>
<comment type="caution">
    <text evidence="1">The sequence shown here is derived from an EMBL/GenBank/DDBJ whole genome shotgun (WGS) entry which is preliminary data.</text>
</comment>
<dbReference type="Gene3D" id="1.25.40.10">
    <property type="entry name" value="Tetratricopeptide repeat domain"/>
    <property type="match status" value="1"/>
</dbReference>
<dbReference type="Proteomes" id="UP000052052">
    <property type="component" value="Unassembled WGS sequence"/>
</dbReference>
<dbReference type="AlphaFoldDB" id="A0A0R0CQK0"/>
<name>A0A0R0CQK0_9GAMM</name>
<evidence type="ECO:0000313" key="2">
    <source>
        <dbReference type="Proteomes" id="UP000052052"/>
    </source>
</evidence>
<sequence length="479" mass="51181">MALTILLLLVLLVVLLRQPLADRLWPQTRAQALLVQGRQALAEGRLDDPAGHGARQYFEAAQALDNDRGDARAGLAEVAVQALQQARTALAGNDLAQAQRSLALARDLQVPREQADAVAAELRRAQADAAGIDDLLLRADQAREQGRLVGATDAALPLYQRILVLQPDLMAALEGREDALSDLLQPLDGLLQHGQLAEAAALISQVEQFDPGHVALPEARAQLATLIQQQREQADRQLAQDHIAQAASGYRAILAVDPNDSGSRQGLQRAAMAKVRQAQALAADFQFKAANAALEQATELAPGLAAIAEGRRELASLQASAKQRVPRADPARLDQLLARMQQAEARGDWLSPPGESAYDALRSAQAIAPDDARVRLAATRLLPNIRGCFEHELQQNRIGRSQACLQAWQSLAPMDAGLASGKRRLAQKWVAVGNEQLGAGDLAFANRAMREAMALDANAAGVADFASRVRSANAGGGRR</sequence>
<protein>
    <submittedName>
        <fullName evidence="1">Uncharacterized protein</fullName>
    </submittedName>
</protein>
<evidence type="ECO:0000313" key="1">
    <source>
        <dbReference type="EMBL" id="KRG71712.1"/>
    </source>
</evidence>
<dbReference type="SUPFAM" id="SSF48452">
    <property type="entry name" value="TPR-like"/>
    <property type="match status" value="1"/>
</dbReference>
<dbReference type="EMBL" id="LDJL01000002">
    <property type="protein sequence ID" value="KRG71712.1"/>
    <property type="molecule type" value="Genomic_DNA"/>
</dbReference>
<dbReference type="InterPro" id="IPR011990">
    <property type="entry name" value="TPR-like_helical_dom_sf"/>
</dbReference>
<reference evidence="1 2" key="1">
    <citation type="submission" date="2015-05" db="EMBL/GenBank/DDBJ databases">
        <title>Genome sequencing and analysis of members of genus Stenotrophomonas.</title>
        <authorList>
            <person name="Patil P.P."/>
            <person name="Midha S."/>
            <person name="Patil P.B."/>
        </authorList>
    </citation>
    <scope>NUCLEOTIDE SEQUENCE [LARGE SCALE GENOMIC DNA]</scope>
    <source>
        <strain evidence="1 2">DSM 21858</strain>
    </source>
</reference>